<evidence type="ECO:0000256" key="6">
    <source>
        <dbReference type="ARBA" id="ARBA00023239"/>
    </source>
</evidence>
<dbReference type="GO" id="GO:0006783">
    <property type="term" value="P:heme biosynthetic process"/>
    <property type="evidence" value="ECO:0007669"/>
    <property type="project" value="UniProtKB-UniRule"/>
</dbReference>
<comment type="catalytic activity">
    <reaction evidence="8">
        <text>Fe-coproporphyrin III + 2 H(+) = coproporphyrin III + Fe(2+)</text>
        <dbReference type="Rhea" id="RHEA:49572"/>
        <dbReference type="ChEBI" id="CHEBI:15378"/>
        <dbReference type="ChEBI" id="CHEBI:29033"/>
        <dbReference type="ChEBI" id="CHEBI:68438"/>
        <dbReference type="ChEBI" id="CHEBI:131725"/>
        <dbReference type="EC" id="4.99.1.9"/>
    </reaction>
    <physiologicalReaction direction="right-to-left" evidence="8">
        <dbReference type="Rhea" id="RHEA:49574"/>
    </physiologicalReaction>
</comment>
<feature type="binding site" evidence="9">
    <location>
        <position position="290"/>
    </location>
    <ligand>
        <name>Fe(2+)</name>
        <dbReference type="ChEBI" id="CHEBI:29033"/>
    </ligand>
</feature>
<dbReference type="Pfam" id="PF00762">
    <property type="entry name" value="Ferrochelatase"/>
    <property type="match status" value="1"/>
</dbReference>
<feature type="binding site" evidence="9">
    <location>
        <position position="209"/>
    </location>
    <ligand>
        <name>Fe(2+)</name>
        <dbReference type="ChEBI" id="CHEBI:29033"/>
    </ligand>
</feature>
<proteinExistence type="inferred from homology"/>
<protein>
    <recommendedName>
        <fullName evidence="9 10">Ferrochelatase</fullName>
        <ecNumber evidence="9 10">4.98.1.1</ecNumber>
    </recommendedName>
    <alternativeName>
        <fullName evidence="9">Heme synthase</fullName>
    </alternativeName>
    <alternativeName>
        <fullName evidence="9">Protoheme ferro-lyase</fullName>
    </alternativeName>
</protein>
<feature type="region of interest" description="Disordered" evidence="11">
    <location>
        <begin position="343"/>
        <end position="370"/>
    </location>
</feature>
<keyword evidence="6 9" id="KW-0456">Lyase</keyword>
<keyword evidence="4 9" id="KW-0408">Iron</keyword>
<reference evidence="12 13" key="1">
    <citation type="submission" date="2016-10" db="EMBL/GenBank/DDBJ databases">
        <authorList>
            <person name="de Groot N.N."/>
        </authorList>
    </citation>
    <scope>NUCLEOTIDE SEQUENCE [LARGE SCALE GENOMIC DNA]</scope>
    <source>
        <strain evidence="12 13">Nl18</strain>
    </source>
</reference>
<dbReference type="FunFam" id="3.40.50.1400:FF:000002">
    <property type="entry name" value="Ferrochelatase"/>
    <property type="match status" value="1"/>
</dbReference>
<dbReference type="InterPro" id="IPR033644">
    <property type="entry name" value="Ferrochelatase_C"/>
</dbReference>
<organism evidence="12 13">
    <name type="scientific">Nitrosospira multiformis</name>
    <dbReference type="NCBI Taxonomy" id="1231"/>
    <lineage>
        <taxon>Bacteria</taxon>
        <taxon>Pseudomonadati</taxon>
        <taxon>Pseudomonadota</taxon>
        <taxon>Betaproteobacteria</taxon>
        <taxon>Nitrosomonadales</taxon>
        <taxon>Nitrosomonadaceae</taxon>
        <taxon>Nitrosospira</taxon>
    </lineage>
</organism>
<dbReference type="InterPro" id="IPR019772">
    <property type="entry name" value="Ferrochelatase_AS"/>
</dbReference>
<dbReference type="CDD" id="cd03411">
    <property type="entry name" value="Ferrochelatase_N"/>
    <property type="match status" value="1"/>
</dbReference>
<sequence>MISPESAPHPDVSSQTGVLLINLGTPDAPTPEALRPYLKQFLSNPRVIELPQWLWWPILNGIILNTRPKKSAEKYAQVWMPEGSPLKVHTARQTRLLQDFLAKRLHPAPVVQYAMSIGSPSIAEMLERFREQGCERLLVLPLYPQYAASSTASAFDEIFAQLAKLRNIPAVRTVKHYHDHPGYIAALANHVRDHWARAGRPDQLVMSFHGIPQSSVDKGDPYQDECRKTGLLLAKALELDANQYQLCFQSRFGRAEWLRPYTADTLEQLGRQGTGRIDVVCPGFVSDCLETLEEIAMEGKTIFIQAGGHQFHYIPCLNERDNWIHALGDITLANLQGWMSPGFEDKGSSKDEEVIALSQGEASSTDKNVD</sequence>
<dbReference type="AlphaFoldDB" id="A0A1H8KER9"/>
<dbReference type="InterPro" id="IPR001015">
    <property type="entry name" value="Ferrochelatase"/>
</dbReference>
<evidence type="ECO:0000256" key="3">
    <source>
        <dbReference type="ARBA" id="ARBA00022723"/>
    </source>
</evidence>
<keyword evidence="2 9" id="KW-0963">Cytoplasm</keyword>
<comment type="subcellular location">
    <subcellularLocation>
        <location evidence="9 10">Cytoplasm</location>
    </subcellularLocation>
</comment>
<dbReference type="UniPathway" id="UPA00252">
    <property type="reaction ID" value="UER00325"/>
</dbReference>
<accession>A0A1H8KER9</accession>
<keyword evidence="7 9" id="KW-0627">Porphyrin biosynthesis</keyword>
<dbReference type="EC" id="4.98.1.1" evidence="9 10"/>
<dbReference type="HAMAP" id="MF_00323">
    <property type="entry name" value="Ferrochelatase"/>
    <property type="match status" value="1"/>
</dbReference>
<feature type="compositionally biased region" description="Basic and acidic residues" evidence="11">
    <location>
        <begin position="343"/>
        <end position="353"/>
    </location>
</feature>
<name>A0A1H8KER9_9PROT</name>
<dbReference type="PANTHER" id="PTHR11108:SF1">
    <property type="entry name" value="FERROCHELATASE, MITOCHONDRIAL"/>
    <property type="match status" value="1"/>
</dbReference>
<dbReference type="PROSITE" id="PS00534">
    <property type="entry name" value="FERROCHELATASE"/>
    <property type="match status" value="1"/>
</dbReference>
<evidence type="ECO:0000256" key="11">
    <source>
        <dbReference type="SAM" id="MobiDB-lite"/>
    </source>
</evidence>
<dbReference type="RefSeq" id="WP_074746976.1">
    <property type="nucleotide sequence ID" value="NZ_FOCT01000008.1"/>
</dbReference>
<dbReference type="InterPro" id="IPR033659">
    <property type="entry name" value="Ferrochelatase_N"/>
</dbReference>
<dbReference type="SUPFAM" id="SSF53800">
    <property type="entry name" value="Chelatase"/>
    <property type="match status" value="1"/>
</dbReference>
<dbReference type="GO" id="GO:0004325">
    <property type="term" value="F:ferrochelatase activity"/>
    <property type="evidence" value="ECO:0007669"/>
    <property type="project" value="UniProtKB-UniRule"/>
</dbReference>
<comment type="catalytic activity">
    <reaction evidence="9 10">
        <text>heme b + 2 H(+) = protoporphyrin IX + Fe(2+)</text>
        <dbReference type="Rhea" id="RHEA:22584"/>
        <dbReference type="ChEBI" id="CHEBI:15378"/>
        <dbReference type="ChEBI" id="CHEBI:29033"/>
        <dbReference type="ChEBI" id="CHEBI:57306"/>
        <dbReference type="ChEBI" id="CHEBI:60344"/>
        <dbReference type="EC" id="4.98.1.1"/>
    </reaction>
</comment>
<dbReference type="Gene3D" id="3.40.50.1400">
    <property type="match status" value="2"/>
</dbReference>
<comment type="function">
    <text evidence="9 10">Catalyzes the ferrous insertion into protoporphyrin IX.</text>
</comment>
<comment type="pathway">
    <text evidence="9 10">Porphyrin-containing compound metabolism; protoheme biosynthesis; protoheme from protoporphyrin-IX: step 1/1.</text>
</comment>
<dbReference type="EMBL" id="FOCT01000008">
    <property type="protein sequence ID" value="SEN91056.1"/>
    <property type="molecule type" value="Genomic_DNA"/>
</dbReference>
<evidence type="ECO:0000256" key="8">
    <source>
        <dbReference type="ARBA" id="ARBA00024536"/>
    </source>
</evidence>
<evidence type="ECO:0000313" key="12">
    <source>
        <dbReference type="EMBL" id="SEN91056.1"/>
    </source>
</evidence>
<dbReference type="Proteomes" id="UP000183898">
    <property type="component" value="Unassembled WGS sequence"/>
</dbReference>
<evidence type="ECO:0000256" key="9">
    <source>
        <dbReference type="HAMAP-Rule" id="MF_00323"/>
    </source>
</evidence>
<keyword evidence="3 9" id="KW-0479">Metal-binding</keyword>
<feature type="compositionally biased region" description="Polar residues" evidence="11">
    <location>
        <begin position="360"/>
        <end position="370"/>
    </location>
</feature>
<evidence type="ECO:0000313" key="13">
    <source>
        <dbReference type="Proteomes" id="UP000183898"/>
    </source>
</evidence>
<dbReference type="GO" id="GO:0046872">
    <property type="term" value="F:metal ion binding"/>
    <property type="evidence" value="ECO:0007669"/>
    <property type="project" value="UniProtKB-KW"/>
</dbReference>
<evidence type="ECO:0000256" key="7">
    <source>
        <dbReference type="ARBA" id="ARBA00023244"/>
    </source>
</evidence>
<keyword evidence="5 9" id="KW-0350">Heme biosynthesis</keyword>
<evidence type="ECO:0000256" key="4">
    <source>
        <dbReference type="ARBA" id="ARBA00023004"/>
    </source>
</evidence>
<dbReference type="CDD" id="cd00419">
    <property type="entry name" value="Ferrochelatase_C"/>
    <property type="match status" value="1"/>
</dbReference>
<dbReference type="PANTHER" id="PTHR11108">
    <property type="entry name" value="FERROCHELATASE"/>
    <property type="match status" value="1"/>
</dbReference>
<dbReference type="NCBIfam" id="TIGR00109">
    <property type="entry name" value="hemH"/>
    <property type="match status" value="1"/>
</dbReference>
<comment type="similarity">
    <text evidence="1 9 10">Belongs to the ferrochelatase family.</text>
</comment>
<dbReference type="GO" id="GO:0005737">
    <property type="term" value="C:cytoplasm"/>
    <property type="evidence" value="ECO:0007669"/>
    <property type="project" value="UniProtKB-SubCell"/>
</dbReference>
<evidence type="ECO:0000256" key="2">
    <source>
        <dbReference type="ARBA" id="ARBA00022490"/>
    </source>
</evidence>
<evidence type="ECO:0000256" key="5">
    <source>
        <dbReference type="ARBA" id="ARBA00023133"/>
    </source>
</evidence>
<gene>
    <name evidence="9" type="primary">hemH</name>
    <name evidence="12" type="ORF">SAMN05216404_108111</name>
</gene>
<evidence type="ECO:0000256" key="10">
    <source>
        <dbReference type="RuleBase" id="RU000607"/>
    </source>
</evidence>
<evidence type="ECO:0000256" key="1">
    <source>
        <dbReference type="ARBA" id="ARBA00007718"/>
    </source>
</evidence>